<feature type="compositionally biased region" description="Pro residues" evidence="1">
    <location>
        <begin position="16"/>
        <end position="31"/>
    </location>
</feature>
<keyword evidence="3" id="KW-1185">Reference proteome</keyword>
<comment type="caution">
    <text evidence="2">The sequence shown here is derived from an EMBL/GenBank/DDBJ whole genome shotgun (WGS) entry which is preliminary data.</text>
</comment>
<accession>A0A8H3X3X2</accession>
<feature type="region of interest" description="Disordered" evidence="1">
    <location>
        <begin position="1"/>
        <end position="40"/>
    </location>
</feature>
<proteinExistence type="predicted"/>
<protein>
    <submittedName>
        <fullName evidence="2">Uncharacterized protein</fullName>
    </submittedName>
</protein>
<evidence type="ECO:0000313" key="2">
    <source>
        <dbReference type="EMBL" id="KAF0407947.1"/>
    </source>
</evidence>
<reference evidence="2 3" key="1">
    <citation type="journal article" date="2019" name="Environ. Microbiol.">
        <title>At the nexus of three kingdoms: the genome of the mycorrhizal fungus Gigaspora margarita provides insights into plant, endobacterial and fungal interactions.</title>
        <authorList>
            <person name="Venice F."/>
            <person name="Ghignone S."/>
            <person name="Salvioli di Fossalunga A."/>
            <person name="Amselem J."/>
            <person name="Novero M."/>
            <person name="Xianan X."/>
            <person name="Sedzielewska Toro K."/>
            <person name="Morin E."/>
            <person name="Lipzen A."/>
            <person name="Grigoriev I.V."/>
            <person name="Henrissat B."/>
            <person name="Martin F.M."/>
            <person name="Bonfante P."/>
        </authorList>
    </citation>
    <scope>NUCLEOTIDE SEQUENCE [LARGE SCALE GENOMIC DNA]</scope>
    <source>
        <strain evidence="2 3">BEG34</strain>
    </source>
</reference>
<evidence type="ECO:0000256" key="1">
    <source>
        <dbReference type="SAM" id="MobiDB-lite"/>
    </source>
</evidence>
<gene>
    <name evidence="2" type="ORF">F8M41_008686</name>
</gene>
<dbReference type="Proteomes" id="UP000439903">
    <property type="component" value="Unassembled WGS sequence"/>
</dbReference>
<evidence type="ECO:0000313" key="3">
    <source>
        <dbReference type="Proteomes" id="UP000439903"/>
    </source>
</evidence>
<organism evidence="2 3">
    <name type="scientific">Gigaspora margarita</name>
    <dbReference type="NCBI Taxonomy" id="4874"/>
    <lineage>
        <taxon>Eukaryota</taxon>
        <taxon>Fungi</taxon>
        <taxon>Fungi incertae sedis</taxon>
        <taxon>Mucoromycota</taxon>
        <taxon>Glomeromycotina</taxon>
        <taxon>Glomeromycetes</taxon>
        <taxon>Diversisporales</taxon>
        <taxon>Gigasporaceae</taxon>
        <taxon>Gigaspora</taxon>
    </lineage>
</organism>
<sequence>MSLLPLPPNMMDSPSLPLPPNMMDSPSPPPSNMMESSSSSSLLPPNVMVNFATAAAHSDKEYGLTIAVTIQYRGKYGRYEYELVLPPLPPNENMVPQLLSSNENVISPLPSPPNVISNVVSLLPLQPPPNVVNVNQDSRPFPSFYATQNIIEDEAINHLEVYTEKLRAQMEKG</sequence>
<dbReference type="EMBL" id="WTPW01001918">
    <property type="protein sequence ID" value="KAF0407947.1"/>
    <property type="molecule type" value="Genomic_DNA"/>
</dbReference>
<dbReference type="AlphaFoldDB" id="A0A8H3X3X2"/>
<name>A0A8H3X3X2_GIGMA</name>